<evidence type="ECO:0000313" key="7">
    <source>
        <dbReference type="Proteomes" id="UP000253208"/>
    </source>
</evidence>
<comment type="similarity">
    <text evidence="1">Belongs to the sigma-70 factor family. ECF subfamily.</text>
</comment>
<dbReference type="Gene3D" id="1.10.1740.10">
    <property type="match status" value="1"/>
</dbReference>
<dbReference type="InterPro" id="IPR013324">
    <property type="entry name" value="RNA_pol_sigma_r3/r4-like"/>
</dbReference>
<dbReference type="SUPFAM" id="SSF88946">
    <property type="entry name" value="Sigma2 domain of RNA polymerase sigma factors"/>
    <property type="match status" value="1"/>
</dbReference>
<dbReference type="RefSeq" id="WP_022426247.1">
    <property type="nucleotide sequence ID" value="NZ_PSQG01000002.1"/>
</dbReference>
<dbReference type="SUPFAM" id="SSF88659">
    <property type="entry name" value="Sigma3 and sigma4 domains of RNA polymerase sigma factors"/>
    <property type="match status" value="1"/>
</dbReference>
<organism evidence="6 7">
    <name type="scientific">Blautia obeum</name>
    <dbReference type="NCBI Taxonomy" id="40520"/>
    <lineage>
        <taxon>Bacteria</taxon>
        <taxon>Bacillati</taxon>
        <taxon>Bacillota</taxon>
        <taxon>Clostridia</taxon>
        <taxon>Lachnospirales</taxon>
        <taxon>Lachnospiraceae</taxon>
        <taxon>Blautia</taxon>
    </lineage>
</organism>
<comment type="caution">
    <text evidence="6">The sequence shown here is derived from an EMBL/GenBank/DDBJ whole genome shotgun (WGS) entry which is preliminary data.</text>
</comment>
<keyword evidence="5" id="KW-0804">Transcription</keyword>
<dbReference type="PANTHER" id="PTHR43133">
    <property type="entry name" value="RNA POLYMERASE ECF-TYPE SIGMA FACTO"/>
    <property type="match status" value="1"/>
</dbReference>
<dbReference type="GO" id="GO:0016987">
    <property type="term" value="F:sigma factor activity"/>
    <property type="evidence" value="ECO:0007669"/>
    <property type="project" value="UniProtKB-KW"/>
</dbReference>
<reference evidence="6 7" key="1">
    <citation type="submission" date="2018-02" db="EMBL/GenBank/DDBJ databases">
        <title>Complete genome sequencing of Faecalibacterium prausnitzii strains isolated from the human gut.</title>
        <authorList>
            <person name="Fitzgerald B.C."/>
            <person name="Shkoporov A.N."/>
            <person name="Ross P.R."/>
            <person name="Hill C."/>
        </authorList>
    </citation>
    <scope>NUCLEOTIDE SEQUENCE [LARGE SCALE GENOMIC DNA]</scope>
    <source>
        <strain evidence="6 7">APC942/31-1</strain>
    </source>
</reference>
<evidence type="ECO:0000256" key="2">
    <source>
        <dbReference type="ARBA" id="ARBA00023015"/>
    </source>
</evidence>
<dbReference type="GO" id="GO:0003677">
    <property type="term" value="F:DNA binding"/>
    <property type="evidence" value="ECO:0007669"/>
    <property type="project" value="UniProtKB-KW"/>
</dbReference>
<dbReference type="NCBIfam" id="TIGR02937">
    <property type="entry name" value="sigma70-ECF"/>
    <property type="match status" value="1"/>
</dbReference>
<dbReference type="EMBL" id="PSQG01000002">
    <property type="protein sequence ID" value="RCH46040.1"/>
    <property type="molecule type" value="Genomic_DNA"/>
</dbReference>
<evidence type="ECO:0000313" key="6">
    <source>
        <dbReference type="EMBL" id="RCH46040.1"/>
    </source>
</evidence>
<dbReference type="PANTHER" id="PTHR43133:SF8">
    <property type="entry name" value="RNA POLYMERASE SIGMA FACTOR HI_1459-RELATED"/>
    <property type="match status" value="1"/>
</dbReference>
<accession>A0A367G5V8</accession>
<evidence type="ECO:0000256" key="5">
    <source>
        <dbReference type="ARBA" id="ARBA00023163"/>
    </source>
</evidence>
<protein>
    <submittedName>
        <fullName evidence="6">Sigma-70 family RNA polymerase sigma factor</fullName>
    </submittedName>
</protein>
<proteinExistence type="inferred from homology"/>
<dbReference type="InterPro" id="IPR013325">
    <property type="entry name" value="RNA_pol_sigma_r2"/>
</dbReference>
<dbReference type="Proteomes" id="UP000253208">
    <property type="component" value="Unassembled WGS sequence"/>
</dbReference>
<keyword evidence="4" id="KW-0238">DNA-binding</keyword>
<sequence>MNNQTFEEFYLKYRKISRGYAYGVLHDWSTADDVSQDVLYKMYTIKDGLNIDNEKMMFSLIKRASMNKALDYIKKSSSKHEFVCQEEVAAFLEEQNSVDAEEVFLRKEKKEFMYMVLRRFRKKQPINYEILIQVKYLEISVETVAEEYGLTKSGVNNRIYKAKRWLQEEFRKVYE</sequence>
<dbReference type="AlphaFoldDB" id="A0A367G5V8"/>
<keyword evidence="3" id="KW-0731">Sigma factor</keyword>
<gene>
    <name evidence="6" type="ORF">C4886_01330</name>
</gene>
<dbReference type="InterPro" id="IPR014284">
    <property type="entry name" value="RNA_pol_sigma-70_dom"/>
</dbReference>
<evidence type="ECO:0000256" key="4">
    <source>
        <dbReference type="ARBA" id="ARBA00023125"/>
    </source>
</evidence>
<dbReference type="InterPro" id="IPR039425">
    <property type="entry name" value="RNA_pol_sigma-70-like"/>
</dbReference>
<dbReference type="GO" id="GO:0006352">
    <property type="term" value="P:DNA-templated transcription initiation"/>
    <property type="evidence" value="ECO:0007669"/>
    <property type="project" value="InterPro"/>
</dbReference>
<evidence type="ECO:0000256" key="3">
    <source>
        <dbReference type="ARBA" id="ARBA00023082"/>
    </source>
</evidence>
<name>A0A367G5V8_9FIRM</name>
<evidence type="ECO:0000256" key="1">
    <source>
        <dbReference type="ARBA" id="ARBA00010641"/>
    </source>
</evidence>
<keyword evidence="2" id="KW-0805">Transcription regulation</keyword>